<dbReference type="Proteomes" id="UP000800038">
    <property type="component" value="Unassembled WGS sequence"/>
</dbReference>
<protein>
    <submittedName>
        <fullName evidence="1">Uncharacterized protein</fullName>
    </submittedName>
</protein>
<name>A0A6A5S1E2_9PLEO</name>
<dbReference type="OrthoDB" id="3439421at2759"/>
<dbReference type="EMBL" id="ML976500">
    <property type="protein sequence ID" value="KAF1934535.1"/>
    <property type="molecule type" value="Genomic_DNA"/>
</dbReference>
<sequence>MLAIHRRFPELSPQVLEQNDNMAYCYQGMQEMFVVNGIVSPPHLVTGNKMRLARAADLLDFLFLWDNKVERPGWGSKPYRLILQKSFELVEIRLGYRRASQWLDEFFYLVCLTH</sequence>
<dbReference type="AlphaFoldDB" id="A0A6A5S1E2"/>
<reference evidence="1" key="1">
    <citation type="journal article" date="2020" name="Stud. Mycol.">
        <title>101 Dothideomycetes genomes: a test case for predicting lifestyles and emergence of pathogens.</title>
        <authorList>
            <person name="Haridas S."/>
            <person name="Albert R."/>
            <person name="Binder M."/>
            <person name="Bloem J."/>
            <person name="Labutti K."/>
            <person name="Salamov A."/>
            <person name="Andreopoulos B."/>
            <person name="Baker S."/>
            <person name="Barry K."/>
            <person name="Bills G."/>
            <person name="Bluhm B."/>
            <person name="Cannon C."/>
            <person name="Castanera R."/>
            <person name="Culley D."/>
            <person name="Daum C."/>
            <person name="Ezra D."/>
            <person name="Gonzalez J."/>
            <person name="Henrissat B."/>
            <person name="Kuo A."/>
            <person name="Liang C."/>
            <person name="Lipzen A."/>
            <person name="Lutzoni F."/>
            <person name="Magnuson J."/>
            <person name="Mondo S."/>
            <person name="Nolan M."/>
            <person name="Ohm R."/>
            <person name="Pangilinan J."/>
            <person name="Park H.-J."/>
            <person name="Ramirez L."/>
            <person name="Alfaro M."/>
            <person name="Sun H."/>
            <person name="Tritt A."/>
            <person name="Yoshinaga Y."/>
            <person name="Zwiers L.-H."/>
            <person name="Turgeon B."/>
            <person name="Goodwin S."/>
            <person name="Spatafora J."/>
            <person name="Crous P."/>
            <person name="Grigoriev I."/>
        </authorList>
    </citation>
    <scope>NUCLEOTIDE SEQUENCE</scope>
    <source>
        <strain evidence="1">CBS 161.51</strain>
    </source>
</reference>
<gene>
    <name evidence="1" type="ORF">EJ02DRAFT_492277</name>
</gene>
<evidence type="ECO:0000313" key="2">
    <source>
        <dbReference type="Proteomes" id="UP000800038"/>
    </source>
</evidence>
<keyword evidence="2" id="KW-1185">Reference proteome</keyword>
<proteinExistence type="predicted"/>
<accession>A0A6A5S1E2</accession>
<organism evidence="1 2">
    <name type="scientific">Clathrospora elynae</name>
    <dbReference type="NCBI Taxonomy" id="706981"/>
    <lineage>
        <taxon>Eukaryota</taxon>
        <taxon>Fungi</taxon>
        <taxon>Dikarya</taxon>
        <taxon>Ascomycota</taxon>
        <taxon>Pezizomycotina</taxon>
        <taxon>Dothideomycetes</taxon>
        <taxon>Pleosporomycetidae</taxon>
        <taxon>Pleosporales</taxon>
        <taxon>Diademaceae</taxon>
        <taxon>Clathrospora</taxon>
    </lineage>
</organism>
<evidence type="ECO:0000313" key="1">
    <source>
        <dbReference type="EMBL" id="KAF1934535.1"/>
    </source>
</evidence>